<dbReference type="GO" id="GO:0009166">
    <property type="term" value="P:nucleotide catabolic process"/>
    <property type="evidence" value="ECO:0007669"/>
    <property type="project" value="InterPro"/>
</dbReference>
<dbReference type="eggNOG" id="COG0737">
    <property type="taxonomic scope" value="Bacteria"/>
</dbReference>
<dbReference type="GO" id="GO:0030288">
    <property type="term" value="C:outer membrane-bounded periplasmic space"/>
    <property type="evidence" value="ECO:0007669"/>
    <property type="project" value="TreeGrafter"/>
</dbReference>
<sequence>MGDLHGHLLPRPNLRSDGSGRDEGGLARLYAKVRQIRADTANVLLVNTGDTIQGSAEALYTRGQALVDVVDRFDVAAFVPGNWDYLYGKQRFIELFGPGTGAGGNGHRWGAVAANVFDTSTGESLLPPCSVREVGGLRIGFVGLSSDRAINALGPWATEGIRFSADAGELPGHIAALQDQHVDLIVLLSEFGLAKNIHIANANPAIGVVFSSDMHEETATAVVTESGAIVSEAGQDGTRLAQLDLELVDGRIEHWEYRLHVIDETIVADPGIERLVTELRRPFVRGPDFVPHVNPINGAILDTPIDTVVGETCTGLHRSNFSHEPMPAAVEGSSANFIADAIRAQAGTDVGHFRGFRYGTHVRAGPVRLEDLYHFIPVGPQIATTTLTGEQLSDDVERSADGTFNPDPAKWTGGWLNAYAGLRFRLDVGQEKGRRISAVVVQRADGGHWEPLQPSAEYSFAGYWYARDPRKVGGVASHPEVEVVQAADGGTLDATSVVCAYLKLQSANPAPGRVTLVTVLPAPVFGNPEIQPLEGCDGKIQRTDDRPITGLGH</sequence>
<proteinExistence type="predicted"/>
<reference evidence="5 6" key="1">
    <citation type="journal article" date="2015" name="Stand. Genomic Sci.">
        <title>Genomic information of the arsenic-resistant bacterium Lysobacter arseniciresistens type strain ZS79(T) and comparison of Lysobacter draft genomes.</title>
        <authorList>
            <person name="Liu L."/>
            <person name="Zhang S."/>
            <person name="Luo M."/>
            <person name="Wang G."/>
        </authorList>
    </citation>
    <scope>NUCLEOTIDE SEQUENCE [LARGE SCALE GENOMIC DNA]</scope>
    <source>
        <strain evidence="5 6">ZS79</strain>
    </source>
</reference>
<evidence type="ECO:0000256" key="2">
    <source>
        <dbReference type="SAM" id="MobiDB-lite"/>
    </source>
</evidence>
<comment type="caution">
    <text evidence="5">The sequence shown here is derived from an EMBL/GenBank/DDBJ whole genome shotgun (WGS) entry which is preliminary data.</text>
</comment>
<name>A0A0A0EZU7_9GAMM</name>
<dbReference type="Pfam" id="PF00149">
    <property type="entry name" value="Metallophos"/>
    <property type="match status" value="1"/>
</dbReference>
<feature type="compositionally biased region" description="Basic and acidic residues" evidence="2">
    <location>
        <begin position="536"/>
        <end position="547"/>
    </location>
</feature>
<keyword evidence="6" id="KW-1185">Reference proteome</keyword>
<dbReference type="GO" id="GO:0016787">
    <property type="term" value="F:hydrolase activity"/>
    <property type="evidence" value="ECO:0007669"/>
    <property type="project" value="InterPro"/>
</dbReference>
<feature type="domain" description="5'-Nucleotidase C-terminal" evidence="4">
    <location>
        <begin position="329"/>
        <end position="465"/>
    </location>
</feature>
<dbReference type="Pfam" id="PF02872">
    <property type="entry name" value="5_nucleotid_C"/>
    <property type="match status" value="1"/>
</dbReference>
<accession>A0A0A0EZU7</accession>
<evidence type="ECO:0000313" key="5">
    <source>
        <dbReference type="EMBL" id="KGM56436.1"/>
    </source>
</evidence>
<protein>
    <submittedName>
        <fullName evidence="5">Uncharacterized protein</fullName>
    </submittedName>
</protein>
<dbReference type="SUPFAM" id="SSF55816">
    <property type="entry name" value="5'-nucleotidase (syn. UDP-sugar hydrolase), C-terminal domain"/>
    <property type="match status" value="1"/>
</dbReference>
<dbReference type="InterPro" id="IPR029052">
    <property type="entry name" value="Metallo-depent_PP-like"/>
</dbReference>
<keyword evidence="1" id="KW-0732">Signal</keyword>
<dbReference type="Gene3D" id="3.90.780.10">
    <property type="entry name" value="5'-Nucleotidase, C-terminal domain"/>
    <property type="match status" value="1"/>
</dbReference>
<feature type="region of interest" description="Disordered" evidence="2">
    <location>
        <begin position="533"/>
        <end position="553"/>
    </location>
</feature>
<gene>
    <name evidence="5" type="ORF">N799_04170</name>
</gene>
<feature type="domain" description="Calcineurin-like phosphoesterase" evidence="3">
    <location>
        <begin position="1"/>
        <end position="97"/>
    </location>
</feature>
<dbReference type="SUPFAM" id="SSF56300">
    <property type="entry name" value="Metallo-dependent phosphatases"/>
    <property type="match status" value="1"/>
</dbReference>
<organism evidence="5 6">
    <name type="scientific">Lysobacter arseniciresistens ZS79</name>
    <dbReference type="NCBI Taxonomy" id="913325"/>
    <lineage>
        <taxon>Bacteria</taxon>
        <taxon>Pseudomonadati</taxon>
        <taxon>Pseudomonadota</taxon>
        <taxon>Gammaproteobacteria</taxon>
        <taxon>Lysobacterales</taxon>
        <taxon>Lysobacteraceae</taxon>
        <taxon>Novilysobacter</taxon>
    </lineage>
</organism>
<dbReference type="PANTHER" id="PTHR11575">
    <property type="entry name" value="5'-NUCLEOTIDASE-RELATED"/>
    <property type="match status" value="1"/>
</dbReference>
<evidence type="ECO:0000259" key="3">
    <source>
        <dbReference type="Pfam" id="PF00149"/>
    </source>
</evidence>
<dbReference type="STRING" id="913325.N799_04170"/>
<evidence type="ECO:0000259" key="4">
    <source>
        <dbReference type="Pfam" id="PF02872"/>
    </source>
</evidence>
<dbReference type="Proteomes" id="UP000029989">
    <property type="component" value="Unassembled WGS sequence"/>
</dbReference>
<feature type="region of interest" description="Disordered" evidence="2">
    <location>
        <begin position="1"/>
        <end position="22"/>
    </location>
</feature>
<dbReference type="AlphaFoldDB" id="A0A0A0EZU7"/>
<evidence type="ECO:0000313" key="6">
    <source>
        <dbReference type="Proteomes" id="UP000029989"/>
    </source>
</evidence>
<dbReference type="InterPro" id="IPR008334">
    <property type="entry name" value="5'-Nucleotdase_C"/>
</dbReference>
<dbReference type="Gene3D" id="3.60.21.10">
    <property type="match status" value="1"/>
</dbReference>
<dbReference type="InterPro" id="IPR036907">
    <property type="entry name" value="5'-Nucleotdase_C_sf"/>
</dbReference>
<dbReference type="PANTHER" id="PTHR11575:SF42">
    <property type="entry name" value="SULFUR OXIDATION PROTEIN SOXB"/>
    <property type="match status" value="1"/>
</dbReference>
<dbReference type="EMBL" id="AVPT01000013">
    <property type="protein sequence ID" value="KGM56436.1"/>
    <property type="molecule type" value="Genomic_DNA"/>
</dbReference>
<dbReference type="InterPro" id="IPR004843">
    <property type="entry name" value="Calcineurin-like_PHP"/>
</dbReference>
<evidence type="ECO:0000256" key="1">
    <source>
        <dbReference type="ARBA" id="ARBA00022729"/>
    </source>
</evidence>
<dbReference type="InterPro" id="IPR006179">
    <property type="entry name" value="5_nucleotidase/apyrase"/>
</dbReference>